<organism evidence="1">
    <name type="scientific">uncultured prokaryote</name>
    <dbReference type="NCBI Taxonomy" id="198431"/>
    <lineage>
        <taxon>unclassified sequences</taxon>
        <taxon>environmental samples</taxon>
    </lineage>
</organism>
<reference evidence="1" key="2">
    <citation type="submission" date="2015-07" db="EMBL/GenBank/DDBJ databases">
        <title>Plasmids, circular viruses and viroids from rat gut.</title>
        <authorList>
            <person name="Jorgensen T.J."/>
            <person name="Hansen M.A."/>
            <person name="Xu Z."/>
            <person name="Tabak M.A."/>
            <person name="Sorensen S.J."/>
            <person name="Hansen L.H."/>
        </authorList>
    </citation>
    <scope>NUCLEOTIDE SEQUENCE</scope>
    <source>
        <strain evidence="1">RGRH0517</strain>
    </source>
</reference>
<protein>
    <submittedName>
        <fullName evidence="1">Uncharacterized protein</fullName>
    </submittedName>
</protein>
<proteinExistence type="predicted"/>
<reference evidence="1" key="1">
    <citation type="submission" date="2015-06" db="EMBL/GenBank/DDBJ databases">
        <authorList>
            <person name="Joergensen T."/>
        </authorList>
    </citation>
    <scope>NUCLEOTIDE SEQUENCE</scope>
    <source>
        <strain evidence="1">RGRH0517</strain>
    </source>
</reference>
<accession>A0A0H5PZL5</accession>
<name>A0A0H5PZL5_9ZZZZ</name>
<dbReference type="EMBL" id="LN853153">
    <property type="protein sequence ID" value="CRY95166.1"/>
    <property type="molecule type" value="Genomic_DNA"/>
</dbReference>
<dbReference type="AlphaFoldDB" id="A0A0H5PZL5"/>
<sequence length="221" mass="23560">MTYLRVIALGSLSGVEEWSSGVSYRFFQLSFVSMSQAQLESLVQRLITNVTASTLGSSLKSALSPAATLTGWRVESHGEDERLLAVAQNNYATAIAGTGSATKSPQDSIVFSFRTDTPGARGRGRTYWPALGLTLGAGFKLAPATVAGLAGDAKALYKLIGDQINAELAANSLAATVELAVRSGTDHVSRFVNRLQVGDVLDTQRRRRDNLVEAYTVVSYP</sequence>
<evidence type="ECO:0000313" key="1">
    <source>
        <dbReference type="EMBL" id="CRY95166.1"/>
    </source>
</evidence>